<organism evidence="2 3">
    <name type="scientific">Blomia tropicalis</name>
    <name type="common">Mite</name>
    <dbReference type="NCBI Taxonomy" id="40697"/>
    <lineage>
        <taxon>Eukaryota</taxon>
        <taxon>Metazoa</taxon>
        <taxon>Ecdysozoa</taxon>
        <taxon>Arthropoda</taxon>
        <taxon>Chelicerata</taxon>
        <taxon>Arachnida</taxon>
        <taxon>Acari</taxon>
        <taxon>Acariformes</taxon>
        <taxon>Sarcoptiformes</taxon>
        <taxon>Astigmata</taxon>
        <taxon>Glycyphagoidea</taxon>
        <taxon>Echimyopodidae</taxon>
        <taxon>Blomia</taxon>
    </lineage>
</organism>
<proteinExistence type="predicted"/>
<dbReference type="EMBL" id="JAPWDV010000001">
    <property type="protein sequence ID" value="KAJ6222907.1"/>
    <property type="molecule type" value="Genomic_DNA"/>
</dbReference>
<reference evidence="2" key="1">
    <citation type="submission" date="2022-12" db="EMBL/GenBank/DDBJ databases">
        <title>Genome assemblies of Blomia tropicalis.</title>
        <authorList>
            <person name="Cui Y."/>
        </authorList>
    </citation>
    <scope>NUCLEOTIDE SEQUENCE</scope>
    <source>
        <tissue evidence="2">Adult mites</tissue>
    </source>
</reference>
<dbReference type="AlphaFoldDB" id="A0A9Q0MC76"/>
<keyword evidence="3" id="KW-1185">Reference proteome</keyword>
<feature type="region of interest" description="Disordered" evidence="1">
    <location>
        <begin position="1"/>
        <end position="68"/>
    </location>
</feature>
<evidence type="ECO:0000256" key="1">
    <source>
        <dbReference type="SAM" id="MobiDB-lite"/>
    </source>
</evidence>
<accession>A0A9Q0MC76</accession>
<comment type="caution">
    <text evidence="2">The sequence shown here is derived from an EMBL/GenBank/DDBJ whole genome shotgun (WGS) entry which is preliminary data.</text>
</comment>
<evidence type="ECO:0000313" key="3">
    <source>
        <dbReference type="Proteomes" id="UP001142055"/>
    </source>
</evidence>
<feature type="compositionally biased region" description="Low complexity" evidence="1">
    <location>
        <begin position="38"/>
        <end position="48"/>
    </location>
</feature>
<evidence type="ECO:0000313" key="2">
    <source>
        <dbReference type="EMBL" id="KAJ6222907.1"/>
    </source>
</evidence>
<feature type="compositionally biased region" description="Basic and acidic residues" evidence="1">
    <location>
        <begin position="1"/>
        <end position="13"/>
    </location>
</feature>
<protein>
    <submittedName>
        <fullName evidence="2">Uncharacterized protein</fullName>
    </submittedName>
</protein>
<dbReference type="Proteomes" id="UP001142055">
    <property type="component" value="Chromosome 1"/>
</dbReference>
<sequence length="200" mass="22723">MPNESIRDNDWSERTNTSKIRNRKLPIATKVKVSGGISSSQVKTSQSRSKGKLPKRARSDDPTKMSQTIVEYEKSICYKKKRQPKNSGRLFEQESSGNNSKSKRNIPTIKQKTIGKSETINRLRLPSEAPTALIAPDDYEHIYKDTKLPDEYSKRTQRRIPSDAPTALVIMVKEEEKAKERTTTKSNTEPMVQCCCCCII</sequence>
<name>A0A9Q0MC76_BLOTA</name>
<gene>
    <name evidence="2" type="ORF">RDWZM_001452</name>
</gene>
<feature type="region of interest" description="Disordered" evidence="1">
    <location>
        <begin position="81"/>
        <end position="109"/>
    </location>
</feature>